<name>A0ABP6SK98_9ACTN</name>
<sequence length="61" mass="6440">MRHPGDTHDPGSVSPDRTRLGELMDRAAAQMATVDALHADAGALTHQTPGEGRTLVRVHAS</sequence>
<comment type="caution">
    <text evidence="1">The sequence shown here is derived from an EMBL/GenBank/DDBJ whole genome shotgun (WGS) entry which is preliminary data.</text>
</comment>
<evidence type="ECO:0000313" key="2">
    <source>
        <dbReference type="Proteomes" id="UP001499990"/>
    </source>
</evidence>
<evidence type="ECO:0000313" key="1">
    <source>
        <dbReference type="EMBL" id="GAA3378695.1"/>
    </source>
</evidence>
<dbReference type="Proteomes" id="UP001499990">
    <property type="component" value="Unassembled WGS sequence"/>
</dbReference>
<keyword evidence="2" id="KW-1185">Reference proteome</keyword>
<reference evidence="2" key="1">
    <citation type="journal article" date="2019" name="Int. J. Syst. Evol. Microbiol.">
        <title>The Global Catalogue of Microorganisms (GCM) 10K type strain sequencing project: providing services to taxonomists for standard genome sequencing and annotation.</title>
        <authorList>
            <consortium name="The Broad Institute Genomics Platform"/>
            <consortium name="The Broad Institute Genome Sequencing Center for Infectious Disease"/>
            <person name="Wu L."/>
            <person name="Ma J."/>
        </authorList>
    </citation>
    <scope>NUCLEOTIDE SEQUENCE [LARGE SCALE GENOMIC DNA]</scope>
    <source>
        <strain evidence="2">JCM 9651</strain>
    </source>
</reference>
<protein>
    <submittedName>
        <fullName evidence="1">Uncharacterized protein</fullName>
    </submittedName>
</protein>
<dbReference type="EMBL" id="BAAAYL010000001">
    <property type="protein sequence ID" value="GAA3378695.1"/>
    <property type="molecule type" value="Genomic_DNA"/>
</dbReference>
<organism evidence="1 2">
    <name type="scientific">Streptomyces sannanensis</name>
    <dbReference type="NCBI Taxonomy" id="285536"/>
    <lineage>
        <taxon>Bacteria</taxon>
        <taxon>Bacillati</taxon>
        <taxon>Actinomycetota</taxon>
        <taxon>Actinomycetes</taxon>
        <taxon>Kitasatosporales</taxon>
        <taxon>Streptomycetaceae</taxon>
        <taxon>Streptomyces</taxon>
    </lineage>
</organism>
<proteinExistence type="predicted"/>
<accession>A0ABP6SK98</accession>
<gene>
    <name evidence="1" type="ORF">GCM10020367_59240</name>
</gene>